<gene>
    <name evidence="11" type="ORF">B5G17_11415</name>
</gene>
<evidence type="ECO:0000259" key="8">
    <source>
        <dbReference type="PROSITE" id="PS01124"/>
    </source>
</evidence>
<dbReference type="Gene3D" id="1.10.287.130">
    <property type="match status" value="1"/>
</dbReference>
<evidence type="ECO:0000313" key="11">
    <source>
        <dbReference type="EMBL" id="OUN54211.1"/>
    </source>
</evidence>
<dbReference type="InterPro" id="IPR015943">
    <property type="entry name" value="WD40/YVTN_repeat-like_dom_sf"/>
</dbReference>
<dbReference type="FunFam" id="1.10.287.130:FF:000045">
    <property type="entry name" value="Two-component system sensor histidine kinase/response regulator"/>
    <property type="match status" value="1"/>
</dbReference>
<dbReference type="SUPFAM" id="SSF63829">
    <property type="entry name" value="Calcium-dependent phosphotriesterase"/>
    <property type="match status" value="2"/>
</dbReference>
<dbReference type="Gene3D" id="3.40.50.2300">
    <property type="match status" value="1"/>
</dbReference>
<feature type="domain" description="Histidine kinase" evidence="9">
    <location>
        <begin position="832"/>
        <end position="1048"/>
    </location>
</feature>
<dbReference type="InterPro" id="IPR001789">
    <property type="entry name" value="Sig_transdc_resp-reg_receiver"/>
</dbReference>
<dbReference type="Gene3D" id="2.130.10.10">
    <property type="entry name" value="YVTN repeat-like/Quinoprotein amine dehydrogenase"/>
    <property type="match status" value="2"/>
</dbReference>
<comment type="catalytic activity">
    <reaction evidence="1">
        <text>ATP + protein L-histidine = ADP + protein N-phospho-L-histidine.</text>
        <dbReference type="EC" id="2.7.13.3"/>
    </reaction>
</comment>
<keyword evidence="5" id="KW-0238">DNA-binding</keyword>
<dbReference type="InterPro" id="IPR036097">
    <property type="entry name" value="HisK_dim/P_sf"/>
</dbReference>
<keyword evidence="3 7" id="KW-0597">Phosphoprotein</keyword>
<dbReference type="PANTHER" id="PTHR43547:SF2">
    <property type="entry name" value="HYBRID SIGNAL TRANSDUCTION HISTIDINE KINASE C"/>
    <property type="match status" value="1"/>
</dbReference>
<dbReference type="InterPro" id="IPR003661">
    <property type="entry name" value="HisK_dim/P_dom"/>
</dbReference>
<dbReference type="Pfam" id="PF07494">
    <property type="entry name" value="Reg_prop"/>
    <property type="match status" value="5"/>
</dbReference>
<dbReference type="Gene3D" id="1.10.10.60">
    <property type="entry name" value="Homeodomain-like"/>
    <property type="match status" value="1"/>
</dbReference>
<dbReference type="PRINTS" id="PR00344">
    <property type="entry name" value="BCTRLSENSOR"/>
</dbReference>
<dbReference type="GO" id="GO:0000155">
    <property type="term" value="F:phosphorelay sensor kinase activity"/>
    <property type="evidence" value="ECO:0007669"/>
    <property type="project" value="InterPro"/>
</dbReference>
<dbReference type="InterPro" id="IPR036890">
    <property type="entry name" value="HATPase_C_sf"/>
</dbReference>
<dbReference type="InterPro" id="IPR011006">
    <property type="entry name" value="CheY-like_superfamily"/>
</dbReference>
<name>A0A1Y3UZH3_BACUN</name>
<keyword evidence="6" id="KW-0804">Transcription</keyword>
<dbReference type="FunFam" id="1.10.10.60:FF:000284">
    <property type="entry name" value="Two-component system sensor histidine kinase/response regulator"/>
    <property type="match status" value="1"/>
</dbReference>
<dbReference type="Gene3D" id="3.30.565.10">
    <property type="entry name" value="Histidine kinase-like ATPase, C-terminal domain"/>
    <property type="match status" value="1"/>
</dbReference>
<dbReference type="InterPro" id="IPR009057">
    <property type="entry name" value="Homeodomain-like_sf"/>
</dbReference>
<dbReference type="InterPro" id="IPR011047">
    <property type="entry name" value="Quinoprotein_ADH-like_sf"/>
</dbReference>
<dbReference type="Pfam" id="PF07495">
    <property type="entry name" value="Y_Y_Y"/>
    <property type="match status" value="1"/>
</dbReference>
<keyword evidence="11" id="KW-0418">Kinase</keyword>
<dbReference type="GO" id="GO:0003700">
    <property type="term" value="F:DNA-binding transcription factor activity"/>
    <property type="evidence" value="ECO:0007669"/>
    <property type="project" value="InterPro"/>
</dbReference>
<dbReference type="SMART" id="SM00388">
    <property type="entry name" value="HisKA"/>
    <property type="match status" value="1"/>
</dbReference>
<dbReference type="SMART" id="SM00342">
    <property type="entry name" value="HTH_ARAC"/>
    <property type="match status" value="1"/>
</dbReference>
<dbReference type="Pfam" id="PF12833">
    <property type="entry name" value="HTH_18"/>
    <property type="match status" value="1"/>
</dbReference>
<dbReference type="InterPro" id="IPR011123">
    <property type="entry name" value="Y_Y_Y"/>
</dbReference>
<evidence type="ECO:0000256" key="1">
    <source>
        <dbReference type="ARBA" id="ARBA00000085"/>
    </source>
</evidence>
<dbReference type="CDD" id="cd17574">
    <property type="entry name" value="REC_OmpR"/>
    <property type="match status" value="1"/>
</dbReference>
<dbReference type="Pfam" id="PF00512">
    <property type="entry name" value="HisKA"/>
    <property type="match status" value="1"/>
</dbReference>
<evidence type="ECO:0000259" key="10">
    <source>
        <dbReference type="PROSITE" id="PS50110"/>
    </source>
</evidence>
<dbReference type="SMART" id="SM00387">
    <property type="entry name" value="HATPase_c"/>
    <property type="match status" value="1"/>
</dbReference>
<evidence type="ECO:0000256" key="7">
    <source>
        <dbReference type="PROSITE-ProRule" id="PRU00169"/>
    </source>
</evidence>
<protein>
    <recommendedName>
        <fullName evidence="2">histidine kinase</fullName>
        <ecNumber evidence="2">2.7.13.3</ecNumber>
    </recommendedName>
</protein>
<dbReference type="SUPFAM" id="SSF55874">
    <property type="entry name" value="ATPase domain of HSP90 chaperone/DNA topoisomerase II/histidine kinase"/>
    <property type="match status" value="1"/>
</dbReference>
<evidence type="ECO:0000256" key="2">
    <source>
        <dbReference type="ARBA" id="ARBA00012438"/>
    </source>
</evidence>
<dbReference type="InterPro" id="IPR018060">
    <property type="entry name" value="HTH_AraC"/>
</dbReference>
<evidence type="ECO:0000256" key="6">
    <source>
        <dbReference type="ARBA" id="ARBA00023163"/>
    </source>
</evidence>
<feature type="domain" description="HTH araC/xylS-type" evidence="8">
    <location>
        <begin position="1232"/>
        <end position="1331"/>
    </location>
</feature>
<dbReference type="EC" id="2.7.13.3" evidence="2"/>
<dbReference type="FunFam" id="3.40.50.2300:FF:000138">
    <property type="entry name" value="Two-component system sensor histidine kinase/response regulator"/>
    <property type="match status" value="1"/>
</dbReference>
<dbReference type="EMBL" id="NFHS01000005">
    <property type="protein sequence ID" value="OUN54211.1"/>
    <property type="molecule type" value="Genomic_DNA"/>
</dbReference>
<dbReference type="GO" id="GO:0043565">
    <property type="term" value="F:sequence-specific DNA binding"/>
    <property type="evidence" value="ECO:0007669"/>
    <property type="project" value="InterPro"/>
</dbReference>
<evidence type="ECO:0000256" key="3">
    <source>
        <dbReference type="ARBA" id="ARBA00022553"/>
    </source>
</evidence>
<dbReference type="PROSITE" id="PS00041">
    <property type="entry name" value="HTH_ARAC_FAMILY_1"/>
    <property type="match status" value="1"/>
</dbReference>
<comment type="caution">
    <text evidence="11">The sequence shown here is derived from an EMBL/GenBank/DDBJ whole genome shotgun (WGS) entry which is preliminary data.</text>
</comment>
<dbReference type="InterPro" id="IPR005467">
    <property type="entry name" value="His_kinase_dom"/>
</dbReference>
<dbReference type="PROSITE" id="PS01124">
    <property type="entry name" value="HTH_ARAC_FAMILY_2"/>
    <property type="match status" value="1"/>
</dbReference>
<dbReference type="Gene3D" id="2.60.40.10">
    <property type="entry name" value="Immunoglobulins"/>
    <property type="match status" value="1"/>
</dbReference>
<dbReference type="InterPro" id="IPR018062">
    <property type="entry name" value="HTH_AraC-typ_CS"/>
</dbReference>
<proteinExistence type="predicted"/>
<dbReference type="SUPFAM" id="SSF50998">
    <property type="entry name" value="Quinoprotein alcohol dehydrogenase-like"/>
    <property type="match status" value="1"/>
</dbReference>
<evidence type="ECO:0000313" key="12">
    <source>
        <dbReference type="Proteomes" id="UP000196329"/>
    </source>
</evidence>
<evidence type="ECO:0000256" key="5">
    <source>
        <dbReference type="ARBA" id="ARBA00023125"/>
    </source>
</evidence>
<dbReference type="InterPro" id="IPR013783">
    <property type="entry name" value="Ig-like_fold"/>
</dbReference>
<dbReference type="CDD" id="cd00082">
    <property type="entry name" value="HisKA"/>
    <property type="match status" value="1"/>
</dbReference>
<dbReference type="InterPro" id="IPR004358">
    <property type="entry name" value="Sig_transdc_His_kin-like_C"/>
</dbReference>
<organism evidence="11 12">
    <name type="scientific">Bacteroides uniformis</name>
    <dbReference type="NCBI Taxonomy" id="820"/>
    <lineage>
        <taxon>Bacteria</taxon>
        <taxon>Pseudomonadati</taxon>
        <taxon>Bacteroidota</taxon>
        <taxon>Bacteroidia</taxon>
        <taxon>Bacteroidales</taxon>
        <taxon>Bacteroidaceae</taxon>
        <taxon>Bacteroides</taxon>
    </lineage>
</organism>
<dbReference type="SMART" id="SM00448">
    <property type="entry name" value="REC"/>
    <property type="match status" value="1"/>
</dbReference>
<accession>A0A1Y3UZH3</accession>
<sequence length="1339" mass="153737">MKKIIITYLLSILCLGNIFSQQTSYYFKHYNNNSGLSQNTVMSIFQDSKGFIWIGTKNGLNRFDGHNFKIFQRGDSINELRNSMIFCITEDRNKILWLGTDQGISLYNPFTENFSNFNLKTDKQEEIEGYISKIFIDNQDRVWILAGNGLFLFNSTENKLYDLNNKFAPYSPAIPRALFVENDGTAYIGLPDIGVIKYNINTDKVIFLTPNNSIPTIICNYKENYILLGTLNRGLFIINKETGTCERLHIDEQHNSDVYVREIERISDSEYWVGTQSGIYILKDGITRHIIHEDYNNLSLSDDAIYAIFKDKEDGIWVGSYFGGVDYIPKQYSSFQNFYPIIYRNSISGYRVREFVSDKHGNLWIATEDNGLNYYDTHTGVFTHISENTKPLSISFTNIQCLNLSDDKLWVGTFSKGIDVLNLKTGQCKHYERNGQPNSIQNNDIFAIYTDSRNTTWIGSTTQTYIYDPVIDGFQVFKPLDGDFISDILEDKNGYIWFTTYNGGIVRYNPKDEKIKRFRNEPNNLNSLCYDRITCVFEDSKQQLWFASEDGGFCRYNENDGTFTRITTKEGLSSNVIYKIIEDDNKHFWLSTNNGLIDFNPETMSVEALYNLPHGLQSKQFNYNSGIKTQDGTLYFGSINGFVAFNPKDFHSNDNKYPVVLTDFYILNQEVKADSSSRILNTAIPYADIIRLNYDQATFSFSFSALNYSTEGNGKYAYLLEGIDKQWNYIDRTTRISYNSIPPGDYTFRIKYSKDGHDWSSKDTQIKINIIPPLWQTSWAYILYAAIIIGTLYTLVKFYTTKKKKQIEEKLEHQEQMKKEEIYKAKIEFFTSIAHEIRTPITLIKAPLDYILSSHPDEREIQENLMTMERNTDRLLVLVNQLLDFRKIESKAFTLSLKVKNINVLVTNTYNRFVPTAKQKHLEMTLECPQHAVMASVDEEAITKVCSNLFNNAIKYSSTYIKVILSENRELHYFQITVKNNGTPIPVNLRQSIFEAFFQIKDSNQPAQPGSGIGLTLATSLVQLHNGKLFLDENATDTSFIVQIPTNVPVDIQPNQLGEEVEEELEGKEIPSMSLSKTSTPAKETILVVEDNEDLRVFLNNQLGKYYQIITTSNGVEAMETLKKHIISLIISDVMMPIMDGLELCKSIKSNIETCHIPVILLTAKTTLNNKIEGLKNGADAYIEKPFAMPHLLVQINNLLENRIKLRQNFANNPYIATNSMAQNKADEDFLNKLTEIIKQNLDDENFNIDNLASEMNMSRTSLHRKIKGVTELTPGDFIRIIRLKRAAELLLEGEYRINEICMLVGIHSLSYFSKSFQKQFGVLPKDFAKNRGQQPPRP</sequence>
<dbReference type="SUPFAM" id="SSF52172">
    <property type="entry name" value="CheY-like"/>
    <property type="match status" value="1"/>
</dbReference>
<dbReference type="PROSITE" id="PS50109">
    <property type="entry name" value="HIS_KIN"/>
    <property type="match status" value="1"/>
</dbReference>
<evidence type="ECO:0000256" key="4">
    <source>
        <dbReference type="ARBA" id="ARBA00023015"/>
    </source>
</evidence>
<feature type="domain" description="Response regulatory" evidence="10">
    <location>
        <begin position="1085"/>
        <end position="1200"/>
    </location>
</feature>
<reference evidence="12" key="1">
    <citation type="submission" date="2017-04" db="EMBL/GenBank/DDBJ databases">
        <title>Function of individual gut microbiota members based on whole genome sequencing of pure cultures obtained from chicken caecum.</title>
        <authorList>
            <person name="Medvecky M."/>
            <person name="Cejkova D."/>
            <person name="Polansky O."/>
            <person name="Karasova D."/>
            <person name="Kubasova T."/>
            <person name="Cizek A."/>
            <person name="Rychlik I."/>
        </authorList>
    </citation>
    <scope>NUCLEOTIDE SEQUENCE [LARGE SCALE GENOMIC DNA]</scope>
    <source>
        <strain evidence="12">An67</strain>
    </source>
</reference>
<dbReference type="PROSITE" id="PS50110">
    <property type="entry name" value="RESPONSE_REGULATORY"/>
    <property type="match status" value="1"/>
</dbReference>
<dbReference type="FunFam" id="2.60.40.10:FF:000791">
    <property type="entry name" value="Two-component system sensor histidine kinase/response regulator"/>
    <property type="match status" value="1"/>
</dbReference>
<evidence type="ECO:0000259" key="9">
    <source>
        <dbReference type="PROSITE" id="PS50109"/>
    </source>
</evidence>
<dbReference type="SUPFAM" id="SSF47384">
    <property type="entry name" value="Homodimeric domain of signal transducing histidine kinase"/>
    <property type="match status" value="1"/>
</dbReference>
<dbReference type="Pfam" id="PF00072">
    <property type="entry name" value="Response_reg"/>
    <property type="match status" value="1"/>
</dbReference>
<keyword evidence="4" id="KW-0805">Transcription regulation</keyword>
<dbReference type="PANTHER" id="PTHR43547">
    <property type="entry name" value="TWO-COMPONENT HISTIDINE KINASE"/>
    <property type="match status" value="1"/>
</dbReference>
<feature type="modified residue" description="4-aspartylphosphate" evidence="7">
    <location>
        <position position="1133"/>
    </location>
</feature>
<keyword evidence="11" id="KW-0808">Transferase</keyword>
<dbReference type="InterPro" id="IPR011110">
    <property type="entry name" value="Reg_prop"/>
</dbReference>
<dbReference type="InterPro" id="IPR003594">
    <property type="entry name" value="HATPase_dom"/>
</dbReference>
<dbReference type="SUPFAM" id="SSF46689">
    <property type="entry name" value="Homeodomain-like"/>
    <property type="match status" value="1"/>
</dbReference>
<dbReference type="Proteomes" id="UP000196329">
    <property type="component" value="Unassembled WGS sequence"/>
</dbReference>
<dbReference type="Pfam" id="PF02518">
    <property type="entry name" value="HATPase_c"/>
    <property type="match status" value="1"/>
</dbReference>